<proteinExistence type="predicted"/>
<organism evidence="1 2">
    <name type="scientific">Tetranychus urticae</name>
    <name type="common">Two-spotted spider mite</name>
    <dbReference type="NCBI Taxonomy" id="32264"/>
    <lineage>
        <taxon>Eukaryota</taxon>
        <taxon>Metazoa</taxon>
        <taxon>Ecdysozoa</taxon>
        <taxon>Arthropoda</taxon>
        <taxon>Chelicerata</taxon>
        <taxon>Arachnida</taxon>
        <taxon>Acari</taxon>
        <taxon>Acariformes</taxon>
        <taxon>Trombidiformes</taxon>
        <taxon>Prostigmata</taxon>
        <taxon>Eleutherengona</taxon>
        <taxon>Raphignathae</taxon>
        <taxon>Tetranychoidea</taxon>
        <taxon>Tetranychidae</taxon>
        <taxon>Tetranychus</taxon>
    </lineage>
</organism>
<dbReference type="EnsemblMetazoa" id="tetur01g15970.1">
    <property type="protein sequence ID" value="tetur01g15970.1"/>
    <property type="gene ID" value="tetur01g15970"/>
</dbReference>
<sequence>MDCKWSPQGACHDPFIIYNFTRLNISVINSAKFEISLKSKDPVHHLTADGHNNVGLFRDTSMQLYIKIDGGIDPFFTAGKLQI</sequence>
<dbReference type="EMBL" id="CAEY01000486">
    <property type="status" value="NOT_ANNOTATED_CDS"/>
    <property type="molecule type" value="Genomic_DNA"/>
</dbReference>
<keyword evidence="2" id="KW-1185">Reference proteome</keyword>
<protein>
    <submittedName>
        <fullName evidence="1">Uncharacterized protein</fullName>
    </submittedName>
</protein>
<evidence type="ECO:0000313" key="1">
    <source>
        <dbReference type="EnsemblMetazoa" id="tetur01g15970.1"/>
    </source>
</evidence>
<name>T1JTZ3_TETUR</name>
<dbReference type="Proteomes" id="UP000015104">
    <property type="component" value="Unassembled WGS sequence"/>
</dbReference>
<reference evidence="2" key="1">
    <citation type="submission" date="2011-08" db="EMBL/GenBank/DDBJ databases">
        <authorList>
            <person name="Rombauts S."/>
        </authorList>
    </citation>
    <scope>NUCLEOTIDE SEQUENCE</scope>
    <source>
        <strain evidence="2">London</strain>
    </source>
</reference>
<dbReference type="AlphaFoldDB" id="T1JTZ3"/>
<dbReference type="HOGENOM" id="CLU_2545532_0_0_1"/>
<evidence type="ECO:0000313" key="2">
    <source>
        <dbReference type="Proteomes" id="UP000015104"/>
    </source>
</evidence>
<reference evidence="1" key="2">
    <citation type="submission" date="2015-06" db="UniProtKB">
        <authorList>
            <consortium name="EnsemblMetazoa"/>
        </authorList>
    </citation>
    <scope>IDENTIFICATION</scope>
</reference>
<accession>T1JTZ3</accession>